<dbReference type="Gene3D" id="3.50.50.60">
    <property type="entry name" value="FAD/NAD(P)-binding domain"/>
    <property type="match status" value="1"/>
</dbReference>
<dbReference type="EMBL" id="CP115300">
    <property type="protein sequence ID" value="WBO69514.1"/>
    <property type="molecule type" value="Genomic_DNA"/>
</dbReference>
<gene>
    <name evidence="2" type="ORF">O1G22_02965</name>
</gene>
<sequence>MFKSGLDRDLDSTAGPRPGWSYDEVLPYFRRAEDSERGEDAFSTPVWNGLTSPSWPRPAPTAASSTAAG</sequence>
<proteinExistence type="predicted"/>
<feature type="region of interest" description="Disordered" evidence="1">
    <location>
        <begin position="34"/>
        <end position="69"/>
    </location>
</feature>
<accession>A0ABY7PIE2</accession>
<keyword evidence="3" id="KW-1185">Reference proteome</keyword>
<dbReference type="Proteomes" id="UP001212326">
    <property type="component" value="Chromosome"/>
</dbReference>
<name>A0ABY7PIE2_9ACTN</name>
<organism evidence="2 3">
    <name type="scientific">Streptomyces camelliae</name>
    <dbReference type="NCBI Taxonomy" id="3004093"/>
    <lineage>
        <taxon>Bacteria</taxon>
        <taxon>Bacillati</taxon>
        <taxon>Actinomycetota</taxon>
        <taxon>Actinomycetes</taxon>
        <taxon>Kitasatosporales</taxon>
        <taxon>Streptomycetaceae</taxon>
        <taxon>Streptomyces</taxon>
    </lineage>
</organism>
<dbReference type="InterPro" id="IPR036188">
    <property type="entry name" value="FAD/NAD-bd_sf"/>
</dbReference>
<feature type="compositionally biased region" description="Low complexity" evidence="1">
    <location>
        <begin position="60"/>
        <end position="69"/>
    </location>
</feature>
<evidence type="ECO:0000256" key="1">
    <source>
        <dbReference type="SAM" id="MobiDB-lite"/>
    </source>
</evidence>
<evidence type="ECO:0000313" key="2">
    <source>
        <dbReference type="EMBL" id="WBO69514.1"/>
    </source>
</evidence>
<evidence type="ECO:0000313" key="3">
    <source>
        <dbReference type="Proteomes" id="UP001212326"/>
    </source>
</evidence>
<reference evidence="2 3" key="1">
    <citation type="submission" date="2022-12" db="EMBL/GenBank/DDBJ databases">
        <authorList>
            <person name="Mo P."/>
        </authorList>
    </citation>
    <scope>NUCLEOTIDE SEQUENCE [LARGE SCALE GENOMIC DNA]</scope>
    <source>
        <strain evidence="2 3">HUAS 2-6</strain>
    </source>
</reference>
<feature type="region of interest" description="Disordered" evidence="1">
    <location>
        <begin position="1"/>
        <end position="21"/>
    </location>
</feature>
<protein>
    <submittedName>
        <fullName evidence="2">Uncharacterized protein</fullName>
    </submittedName>
</protein>
<feature type="compositionally biased region" description="Basic and acidic residues" evidence="1">
    <location>
        <begin position="1"/>
        <end position="11"/>
    </location>
</feature>